<evidence type="ECO:0000313" key="8">
    <source>
        <dbReference type="Proteomes" id="UP000463051"/>
    </source>
</evidence>
<evidence type="ECO:0000256" key="2">
    <source>
        <dbReference type="ARBA" id="ARBA00023015"/>
    </source>
</evidence>
<evidence type="ECO:0000256" key="1">
    <source>
        <dbReference type="ARBA" id="ARBA00010641"/>
    </source>
</evidence>
<dbReference type="PANTHER" id="PTHR43133">
    <property type="entry name" value="RNA POLYMERASE ECF-TYPE SIGMA FACTO"/>
    <property type="match status" value="1"/>
</dbReference>
<evidence type="ECO:0000256" key="3">
    <source>
        <dbReference type="ARBA" id="ARBA00023082"/>
    </source>
</evidence>
<dbReference type="Pfam" id="PF08281">
    <property type="entry name" value="Sigma70_r4_2"/>
    <property type="match status" value="1"/>
</dbReference>
<keyword evidence="3" id="KW-0731">Sigma factor</keyword>
<feature type="domain" description="RNA polymerase sigma-70 region 2" evidence="5">
    <location>
        <begin position="23"/>
        <end position="90"/>
    </location>
</feature>
<dbReference type="Proteomes" id="UP000463051">
    <property type="component" value="Unassembled WGS sequence"/>
</dbReference>
<keyword evidence="4" id="KW-0804">Transcription</keyword>
<dbReference type="Gene3D" id="1.10.10.10">
    <property type="entry name" value="Winged helix-like DNA-binding domain superfamily/Winged helix DNA-binding domain"/>
    <property type="match status" value="1"/>
</dbReference>
<dbReference type="AlphaFoldDB" id="A0A7X2HBJ4"/>
<evidence type="ECO:0000259" key="6">
    <source>
        <dbReference type="Pfam" id="PF08281"/>
    </source>
</evidence>
<dbReference type="InterPro" id="IPR039425">
    <property type="entry name" value="RNA_pol_sigma-70-like"/>
</dbReference>
<dbReference type="Gene3D" id="1.10.1740.10">
    <property type="match status" value="1"/>
</dbReference>
<dbReference type="CDD" id="cd06171">
    <property type="entry name" value="Sigma70_r4"/>
    <property type="match status" value="1"/>
</dbReference>
<evidence type="ECO:0000256" key="4">
    <source>
        <dbReference type="ARBA" id="ARBA00023163"/>
    </source>
</evidence>
<dbReference type="NCBIfam" id="TIGR02937">
    <property type="entry name" value="sigma70-ECF"/>
    <property type="match status" value="1"/>
</dbReference>
<organism evidence="7 8">
    <name type="scientific">Paenibacillus monticola</name>
    <dbReference type="NCBI Taxonomy" id="2666075"/>
    <lineage>
        <taxon>Bacteria</taxon>
        <taxon>Bacillati</taxon>
        <taxon>Bacillota</taxon>
        <taxon>Bacilli</taxon>
        <taxon>Bacillales</taxon>
        <taxon>Paenibacillaceae</taxon>
        <taxon>Paenibacillus</taxon>
    </lineage>
</organism>
<dbReference type="RefSeq" id="WP_154122461.1">
    <property type="nucleotide sequence ID" value="NZ_WJXB01000018.1"/>
</dbReference>
<dbReference type="EMBL" id="WJXB01000018">
    <property type="protein sequence ID" value="MRN56956.1"/>
    <property type="molecule type" value="Genomic_DNA"/>
</dbReference>
<keyword evidence="2" id="KW-0805">Transcription regulation</keyword>
<proteinExistence type="inferred from homology"/>
<protein>
    <submittedName>
        <fullName evidence="7">RNA polymerase sigma factor SigY</fullName>
    </submittedName>
</protein>
<evidence type="ECO:0000259" key="5">
    <source>
        <dbReference type="Pfam" id="PF04542"/>
    </source>
</evidence>
<keyword evidence="8" id="KW-1185">Reference proteome</keyword>
<dbReference type="GO" id="GO:0006352">
    <property type="term" value="P:DNA-templated transcription initiation"/>
    <property type="evidence" value="ECO:0007669"/>
    <property type="project" value="InterPro"/>
</dbReference>
<dbReference type="Pfam" id="PF04542">
    <property type="entry name" value="Sigma70_r2"/>
    <property type="match status" value="1"/>
</dbReference>
<name>A0A7X2HBJ4_9BACL</name>
<dbReference type="InterPro" id="IPR013325">
    <property type="entry name" value="RNA_pol_sigma_r2"/>
</dbReference>
<dbReference type="PANTHER" id="PTHR43133:SF60">
    <property type="entry name" value="RNA POLYMERASE SIGMA FACTOR SIGV"/>
    <property type="match status" value="1"/>
</dbReference>
<dbReference type="GO" id="GO:0003677">
    <property type="term" value="F:DNA binding"/>
    <property type="evidence" value="ECO:0007669"/>
    <property type="project" value="InterPro"/>
</dbReference>
<comment type="caution">
    <text evidence="7">The sequence shown here is derived from an EMBL/GenBank/DDBJ whole genome shotgun (WGS) entry which is preliminary data.</text>
</comment>
<dbReference type="InterPro" id="IPR013324">
    <property type="entry name" value="RNA_pol_sigma_r3/r4-like"/>
</dbReference>
<dbReference type="SUPFAM" id="SSF88946">
    <property type="entry name" value="Sigma2 domain of RNA polymerase sigma factors"/>
    <property type="match status" value="1"/>
</dbReference>
<dbReference type="SUPFAM" id="SSF88659">
    <property type="entry name" value="Sigma3 and sigma4 domains of RNA polymerase sigma factors"/>
    <property type="match status" value="1"/>
</dbReference>
<dbReference type="NCBIfam" id="NF007216">
    <property type="entry name" value="PRK09638.1"/>
    <property type="match status" value="1"/>
</dbReference>
<evidence type="ECO:0000313" key="7">
    <source>
        <dbReference type="EMBL" id="MRN56956.1"/>
    </source>
</evidence>
<reference evidence="7 8" key="1">
    <citation type="submission" date="2019-11" db="EMBL/GenBank/DDBJ databases">
        <title>Paenibacillus monticola sp. nov., a novel PGPR strain isolated from mountain sample in China.</title>
        <authorList>
            <person name="Zhao Q."/>
            <person name="Li H.-P."/>
            <person name="Zhang J.-L."/>
        </authorList>
    </citation>
    <scope>NUCLEOTIDE SEQUENCE [LARGE SCALE GENOMIC DNA]</scope>
    <source>
        <strain evidence="7 8">LC-T2</strain>
    </source>
</reference>
<feature type="domain" description="RNA polymerase sigma factor 70 region 4 type 2" evidence="6">
    <location>
        <begin position="119"/>
        <end position="163"/>
    </location>
</feature>
<accession>A0A7X2HBJ4</accession>
<dbReference type="InterPro" id="IPR014284">
    <property type="entry name" value="RNA_pol_sigma-70_dom"/>
</dbReference>
<comment type="similarity">
    <text evidence="1">Belongs to the sigma-70 factor family. ECF subfamily.</text>
</comment>
<gene>
    <name evidence="7" type="primary">sigY</name>
    <name evidence="7" type="ORF">GJB61_28810</name>
</gene>
<dbReference type="InterPro" id="IPR036388">
    <property type="entry name" value="WH-like_DNA-bd_sf"/>
</dbReference>
<dbReference type="InterPro" id="IPR013249">
    <property type="entry name" value="RNA_pol_sigma70_r4_t2"/>
</dbReference>
<dbReference type="GO" id="GO:0016987">
    <property type="term" value="F:sigma factor activity"/>
    <property type="evidence" value="ECO:0007669"/>
    <property type="project" value="UniProtKB-KW"/>
</dbReference>
<dbReference type="InterPro" id="IPR007627">
    <property type="entry name" value="RNA_pol_sigma70_r2"/>
</dbReference>
<sequence>MSDQVQEQIRQAQQGDASALAVLLREHYTFLYKYLVKVTMDPLLAEEIVQDTMVRCMERISTYNGSSAFSSWLITIATRLYIDRKRRWKREAEWKQQEEQGARSIRWRFESRGEEWSVVLDALSRLPTAQRVALLLKHYYGYSYEEIGAILQIPSGTVKSRVAYGISQMRKELNEDGE</sequence>